<evidence type="ECO:0000256" key="4">
    <source>
        <dbReference type="SAM" id="MobiDB-lite"/>
    </source>
</evidence>
<dbReference type="EMBL" id="CAFZ01000022">
    <property type="protein sequence ID" value="CCA67934.1"/>
    <property type="molecule type" value="Genomic_DNA"/>
</dbReference>
<gene>
    <name evidence="6" type="ORF">PIIN_01803</name>
</gene>
<protein>
    <recommendedName>
        <fullName evidence="5">SHSP domain-containing protein</fullName>
    </recommendedName>
</protein>
<dbReference type="PANTHER" id="PTHR11527">
    <property type="entry name" value="HEAT-SHOCK PROTEIN 20 FAMILY MEMBER"/>
    <property type="match status" value="1"/>
</dbReference>
<feature type="compositionally biased region" description="Pro residues" evidence="4">
    <location>
        <begin position="55"/>
        <end position="64"/>
    </location>
</feature>
<dbReference type="InterPro" id="IPR008978">
    <property type="entry name" value="HSP20-like_chaperone"/>
</dbReference>
<comment type="caution">
    <text evidence="6">The sequence shown here is derived from an EMBL/GenBank/DDBJ whole genome shotgun (WGS) entry which is preliminary data.</text>
</comment>
<proteinExistence type="inferred from homology"/>
<dbReference type="SUPFAM" id="SSF49764">
    <property type="entry name" value="HSP20-like chaperones"/>
    <property type="match status" value="1"/>
</dbReference>
<dbReference type="HOGENOM" id="CLU_821631_0_0_1"/>
<evidence type="ECO:0000256" key="2">
    <source>
        <dbReference type="PROSITE-ProRule" id="PRU00285"/>
    </source>
</evidence>
<dbReference type="eggNOG" id="KOG0710">
    <property type="taxonomic scope" value="Eukaryota"/>
</dbReference>
<organism evidence="6 7">
    <name type="scientific">Serendipita indica (strain DSM 11827)</name>
    <name type="common">Root endophyte fungus</name>
    <name type="synonym">Piriformospora indica</name>
    <dbReference type="NCBI Taxonomy" id="1109443"/>
    <lineage>
        <taxon>Eukaryota</taxon>
        <taxon>Fungi</taxon>
        <taxon>Dikarya</taxon>
        <taxon>Basidiomycota</taxon>
        <taxon>Agaricomycotina</taxon>
        <taxon>Agaricomycetes</taxon>
        <taxon>Sebacinales</taxon>
        <taxon>Serendipitaceae</taxon>
        <taxon>Serendipita</taxon>
    </lineage>
</organism>
<dbReference type="STRING" id="1109443.G4T9F6"/>
<feature type="compositionally biased region" description="Pro residues" evidence="4">
    <location>
        <begin position="99"/>
        <end position="113"/>
    </location>
</feature>
<dbReference type="PROSITE" id="PS01031">
    <property type="entry name" value="SHSP"/>
    <property type="match status" value="1"/>
</dbReference>
<dbReference type="Gene3D" id="2.60.40.790">
    <property type="match status" value="1"/>
</dbReference>
<evidence type="ECO:0000259" key="5">
    <source>
        <dbReference type="PROSITE" id="PS01031"/>
    </source>
</evidence>
<comment type="similarity">
    <text evidence="2 3">Belongs to the small heat shock protein (HSP20) family.</text>
</comment>
<feature type="domain" description="SHSP" evidence="5">
    <location>
        <begin position="192"/>
        <end position="338"/>
    </location>
</feature>
<dbReference type="Pfam" id="PF00011">
    <property type="entry name" value="HSP20"/>
    <property type="match status" value="2"/>
</dbReference>
<keyword evidence="7" id="KW-1185">Reference proteome</keyword>
<reference evidence="6 7" key="1">
    <citation type="journal article" date="2011" name="PLoS Pathog.">
        <title>Endophytic Life Strategies Decoded by Genome and Transcriptome Analyses of the Mutualistic Root Symbiont Piriformospora indica.</title>
        <authorList>
            <person name="Zuccaro A."/>
            <person name="Lahrmann U."/>
            <person name="Guldener U."/>
            <person name="Langen G."/>
            <person name="Pfiffi S."/>
            <person name="Biedenkopf D."/>
            <person name="Wong P."/>
            <person name="Samans B."/>
            <person name="Grimm C."/>
            <person name="Basiewicz M."/>
            <person name="Murat C."/>
            <person name="Martin F."/>
            <person name="Kogel K.H."/>
        </authorList>
    </citation>
    <scope>NUCLEOTIDE SEQUENCE [LARGE SCALE GENOMIC DNA]</scope>
    <source>
        <strain evidence="6 7">DSM 11827</strain>
    </source>
</reference>
<dbReference type="Proteomes" id="UP000007148">
    <property type="component" value="Unassembled WGS sequence"/>
</dbReference>
<feature type="compositionally biased region" description="Polar residues" evidence="4">
    <location>
        <begin position="1"/>
        <end position="10"/>
    </location>
</feature>
<evidence type="ECO:0000256" key="1">
    <source>
        <dbReference type="ARBA" id="ARBA00023016"/>
    </source>
</evidence>
<sequence length="338" mass="36765">MSHNAHSTPGSPVPQDAGASQDTFEAGGMYGHFNWPRGGWGPRGRGGFHGRGGHHPPPPPPFMPPFMHHHSHHHHRPETVPLEEAPEHHHAPPGHGHPDPPLAPMPPPPPHAPSGPEGQFPFDLATLGPRVTEAVHRGLAGLYSGFTNAPGCPPGPGFPFGPGGGRFMRGCSRGPFGRGGWSGRAWPGFPHHPHGPIHPDMDIVCSDETFTVTVELPGLQKKDVDISVKDNVLTISGEFITTPQQPDDTPEPYDGFDIMEDDAEEVLLEKEGDKDDDDKKPKFILHERRAGKFRRCIRLPPWVDVEKIKATMADGVLTLVIQKPEPEKGEPARKISIL</sequence>
<dbReference type="OrthoDB" id="1431247at2759"/>
<name>G4T9F6_SERID</name>
<dbReference type="CDD" id="cd06464">
    <property type="entry name" value="ACD_sHsps-like"/>
    <property type="match status" value="1"/>
</dbReference>
<feature type="compositionally biased region" description="Basic residues" evidence="4">
    <location>
        <begin position="67"/>
        <end position="76"/>
    </location>
</feature>
<keyword evidence="1" id="KW-0346">Stress response</keyword>
<evidence type="ECO:0000313" key="7">
    <source>
        <dbReference type="Proteomes" id="UP000007148"/>
    </source>
</evidence>
<dbReference type="AlphaFoldDB" id="G4T9F6"/>
<evidence type="ECO:0000313" key="6">
    <source>
        <dbReference type="EMBL" id="CCA67934.1"/>
    </source>
</evidence>
<accession>G4T9F6</accession>
<evidence type="ECO:0000256" key="3">
    <source>
        <dbReference type="RuleBase" id="RU003616"/>
    </source>
</evidence>
<dbReference type="InParanoid" id="G4T9F6"/>
<feature type="region of interest" description="Disordered" evidence="4">
    <location>
        <begin position="1"/>
        <end position="124"/>
    </location>
</feature>
<dbReference type="InterPro" id="IPR002068">
    <property type="entry name" value="A-crystallin/Hsp20_dom"/>
</dbReference>
<dbReference type="InterPro" id="IPR031107">
    <property type="entry name" value="Small_HSP"/>
</dbReference>